<dbReference type="UniPathway" id="UPA00665"/>
<evidence type="ECO:0000256" key="7">
    <source>
        <dbReference type="ARBA" id="ARBA00022989"/>
    </source>
</evidence>
<evidence type="ECO:0000256" key="2">
    <source>
        <dbReference type="ARBA" id="ARBA00022475"/>
    </source>
</evidence>
<gene>
    <name evidence="9" type="primary">lspA</name>
    <name evidence="12" type="ORF">HNR37_001958</name>
</gene>
<sequence length="146" mass="16264">MLDQLSKAAAQSLLTFGYSVSIIEGLFQLTLVYNPGAAFGLLGDLGDGIRIPFFFVVGVVAVVICFFLYRGGQTFFHRFGAVLIAGGAIGNLIDRVQLGKVVDFLDVYWKSWHWPAFNFADIYITVGAFAYIIALTYEYRMARRNK</sequence>
<evidence type="ECO:0000313" key="13">
    <source>
        <dbReference type="Proteomes" id="UP000528322"/>
    </source>
</evidence>
<evidence type="ECO:0000256" key="10">
    <source>
        <dbReference type="RuleBase" id="RU000594"/>
    </source>
</evidence>
<feature type="transmembrane region" description="Helical" evidence="9">
    <location>
        <begin position="113"/>
        <end position="137"/>
    </location>
</feature>
<comment type="catalytic activity">
    <reaction evidence="9 10">
        <text>Release of signal peptides from bacterial membrane prolipoproteins. Hydrolyzes -Xaa-Yaa-Zaa-|-(S,diacylglyceryl)Cys-, in which Xaa is hydrophobic (preferably Leu), and Yaa (Ala or Ser) and Zaa (Gly or Ala) have small, neutral side chains.</text>
        <dbReference type="EC" id="3.4.23.36"/>
    </reaction>
</comment>
<dbReference type="Proteomes" id="UP000528322">
    <property type="component" value="Unassembled WGS sequence"/>
</dbReference>
<feature type="active site" evidence="9">
    <location>
        <position position="103"/>
    </location>
</feature>
<dbReference type="PANTHER" id="PTHR33695:SF1">
    <property type="entry name" value="LIPOPROTEIN SIGNAL PEPTIDASE"/>
    <property type="match status" value="1"/>
</dbReference>
<dbReference type="EC" id="3.4.23.36" evidence="9"/>
<name>A0A7W8DHL5_9BACT</name>
<proteinExistence type="inferred from homology"/>
<keyword evidence="8 9" id="KW-0472">Membrane</keyword>
<accession>A0A7W8DHL5</accession>
<comment type="similarity">
    <text evidence="1 9 11">Belongs to the peptidase A8 family.</text>
</comment>
<evidence type="ECO:0000256" key="9">
    <source>
        <dbReference type="HAMAP-Rule" id="MF_00161"/>
    </source>
</evidence>
<keyword evidence="7 9" id="KW-1133">Transmembrane helix</keyword>
<dbReference type="NCBIfam" id="TIGR00077">
    <property type="entry name" value="lspA"/>
    <property type="match status" value="1"/>
</dbReference>
<dbReference type="HAMAP" id="MF_00161">
    <property type="entry name" value="LspA"/>
    <property type="match status" value="1"/>
</dbReference>
<evidence type="ECO:0000256" key="8">
    <source>
        <dbReference type="ARBA" id="ARBA00023136"/>
    </source>
</evidence>
<dbReference type="PRINTS" id="PR00781">
    <property type="entry name" value="LIPOSIGPTASE"/>
</dbReference>
<evidence type="ECO:0000256" key="4">
    <source>
        <dbReference type="ARBA" id="ARBA00022692"/>
    </source>
</evidence>
<keyword evidence="3 9" id="KW-0645">Protease</keyword>
<keyword evidence="13" id="KW-1185">Reference proteome</keyword>
<feature type="active site" evidence="9">
    <location>
        <position position="121"/>
    </location>
</feature>
<evidence type="ECO:0000256" key="5">
    <source>
        <dbReference type="ARBA" id="ARBA00022750"/>
    </source>
</evidence>
<keyword evidence="4 9" id="KW-0812">Transmembrane</keyword>
<feature type="transmembrane region" description="Helical" evidence="9">
    <location>
        <begin position="12"/>
        <end position="31"/>
    </location>
</feature>
<evidence type="ECO:0000313" key="12">
    <source>
        <dbReference type="EMBL" id="MBB5022620.1"/>
    </source>
</evidence>
<dbReference type="PROSITE" id="PS00855">
    <property type="entry name" value="SPASE_II"/>
    <property type="match status" value="1"/>
</dbReference>
<comment type="pathway">
    <text evidence="9">Protein modification; lipoprotein biosynthesis (signal peptide cleavage).</text>
</comment>
<evidence type="ECO:0000256" key="11">
    <source>
        <dbReference type="RuleBase" id="RU004181"/>
    </source>
</evidence>
<dbReference type="GO" id="GO:0004190">
    <property type="term" value="F:aspartic-type endopeptidase activity"/>
    <property type="evidence" value="ECO:0007669"/>
    <property type="project" value="UniProtKB-UniRule"/>
</dbReference>
<dbReference type="GO" id="GO:0005886">
    <property type="term" value="C:plasma membrane"/>
    <property type="evidence" value="ECO:0007669"/>
    <property type="project" value="UniProtKB-SubCell"/>
</dbReference>
<dbReference type="EMBL" id="JACHID010000013">
    <property type="protein sequence ID" value="MBB5022620.1"/>
    <property type="molecule type" value="Genomic_DNA"/>
</dbReference>
<comment type="function">
    <text evidence="9 10">This protein specifically catalyzes the removal of signal peptides from prolipoproteins.</text>
</comment>
<comment type="caution">
    <text evidence="12">The sequence shown here is derived from an EMBL/GenBank/DDBJ whole genome shotgun (WGS) entry which is preliminary data.</text>
</comment>
<dbReference type="PANTHER" id="PTHR33695">
    <property type="entry name" value="LIPOPROTEIN SIGNAL PEPTIDASE"/>
    <property type="match status" value="1"/>
</dbReference>
<dbReference type="Pfam" id="PF01252">
    <property type="entry name" value="Peptidase_A8"/>
    <property type="match status" value="1"/>
</dbReference>
<dbReference type="InterPro" id="IPR001872">
    <property type="entry name" value="Peptidase_A8"/>
</dbReference>
<keyword evidence="5 9" id="KW-0064">Aspartyl protease</keyword>
<organism evidence="12 13">
    <name type="scientific">Desulfurispira natronophila</name>
    <dbReference type="NCBI Taxonomy" id="682562"/>
    <lineage>
        <taxon>Bacteria</taxon>
        <taxon>Pseudomonadati</taxon>
        <taxon>Chrysiogenota</taxon>
        <taxon>Chrysiogenia</taxon>
        <taxon>Chrysiogenales</taxon>
        <taxon>Chrysiogenaceae</taxon>
        <taxon>Desulfurispira</taxon>
    </lineage>
</organism>
<feature type="transmembrane region" description="Helical" evidence="9">
    <location>
        <begin position="51"/>
        <end position="69"/>
    </location>
</feature>
<evidence type="ECO:0000256" key="3">
    <source>
        <dbReference type="ARBA" id="ARBA00022670"/>
    </source>
</evidence>
<evidence type="ECO:0000256" key="1">
    <source>
        <dbReference type="ARBA" id="ARBA00006139"/>
    </source>
</evidence>
<evidence type="ECO:0000256" key="6">
    <source>
        <dbReference type="ARBA" id="ARBA00022801"/>
    </source>
</evidence>
<protein>
    <recommendedName>
        <fullName evidence="9">Lipoprotein signal peptidase</fullName>
        <ecNumber evidence="9">3.4.23.36</ecNumber>
    </recommendedName>
    <alternativeName>
        <fullName evidence="9">Prolipoprotein signal peptidase</fullName>
    </alternativeName>
    <alternativeName>
        <fullName evidence="9">Signal peptidase II</fullName>
        <shortName evidence="9">SPase II</shortName>
    </alternativeName>
</protein>
<dbReference type="GO" id="GO:0006508">
    <property type="term" value="P:proteolysis"/>
    <property type="evidence" value="ECO:0007669"/>
    <property type="project" value="UniProtKB-KW"/>
</dbReference>
<keyword evidence="2 9" id="KW-1003">Cell membrane</keyword>
<comment type="subcellular location">
    <subcellularLocation>
        <location evidence="9">Cell membrane</location>
        <topology evidence="9">Multi-pass membrane protein</topology>
    </subcellularLocation>
</comment>
<reference evidence="12 13" key="1">
    <citation type="submission" date="2020-08" db="EMBL/GenBank/DDBJ databases">
        <title>Genomic Encyclopedia of Type Strains, Phase IV (KMG-IV): sequencing the most valuable type-strain genomes for metagenomic binning, comparative biology and taxonomic classification.</title>
        <authorList>
            <person name="Goeker M."/>
        </authorList>
    </citation>
    <scope>NUCLEOTIDE SEQUENCE [LARGE SCALE GENOMIC DNA]</scope>
    <source>
        <strain evidence="12 13">DSM 22071</strain>
    </source>
</reference>
<feature type="transmembrane region" description="Helical" evidence="9">
    <location>
        <begin position="76"/>
        <end position="93"/>
    </location>
</feature>
<dbReference type="AlphaFoldDB" id="A0A7W8DHL5"/>
<keyword evidence="6 9" id="KW-0378">Hydrolase</keyword>